<dbReference type="EMBL" id="CM047943">
    <property type="protein sequence ID" value="KAI9900556.1"/>
    <property type="molecule type" value="Genomic_DNA"/>
</dbReference>
<evidence type="ECO:0000313" key="1">
    <source>
        <dbReference type="EMBL" id="KAI9900556.1"/>
    </source>
</evidence>
<proteinExistence type="predicted"/>
<keyword evidence="2" id="KW-1185">Reference proteome</keyword>
<comment type="caution">
    <text evidence="1">The sequence shown here is derived from an EMBL/GenBank/DDBJ whole genome shotgun (WGS) entry which is preliminary data.</text>
</comment>
<evidence type="ECO:0000313" key="2">
    <source>
        <dbReference type="Proteomes" id="UP001163324"/>
    </source>
</evidence>
<dbReference type="Proteomes" id="UP001163324">
    <property type="component" value="Chromosome 4"/>
</dbReference>
<protein>
    <submittedName>
        <fullName evidence="1">Uncharacterized protein</fullName>
    </submittedName>
</protein>
<organism evidence="1 2">
    <name type="scientific">Trichothecium roseum</name>
    <dbReference type="NCBI Taxonomy" id="47278"/>
    <lineage>
        <taxon>Eukaryota</taxon>
        <taxon>Fungi</taxon>
        <taxon>Dikarya</taxon>
        <taxon>Ascomycota</taxon>
        <taxon>Pezizomycotina</taxon>
        <taxon>Sordariomycetes</taxon>
        <taxon>Hypocreomycetidae</taxon>
        <taxon>Hypocreales</taxon>
        <taxon>Hypocreales incertae sedis</taxon>
        <taxon>Trichothecium</taxon>
    </lineage>
</organism>
<name>A0ACC0V461_9HYPO</name>
<gene>
    <name evidence="1" type="ORF">N3K66_004818</name>
</gene>
<sequence>MPVPFEAFLPYAIMVTMFGITGAGLGALKRYQNEGKNPRYSLDQWDKVMMNRDRRLTGTPRGQSDQPHAPVGFELNNPWKLERRFM</sequence>
<reference evidence="1" key="1">
    <citation type="submission" date="2022-10" db="EMBL/GenBank/DDBJ databases">
        <title>Complete Genome of Trichothecium roseum strain YXFP-22015, a Plant Pathogen Isolated from Citrus.</title>
        <authorList>
            <person name="Wang Y."/>
            <person name="Zhu L."/>
        </authorList>
    </citation>
    <scope>NUCLEOTIDE SEQUENCE</scope>
    <source>
        <strain evidence="1">YXFP-22015</strain>
    </source>
</reference>
<accession>A0ACC0V461</accession>